<dbReference type="Gene3D" id="3.30.200.20">
    <property type="entry name" value="Phosphorylase Kinase, domain 1"/>
    <property type="match status" value="1"/>
</dbReference>
<evidence type="ECO:0000256" key="4">
    <source>
        <dbReference type="ARBA" id="ARBA00022741"/>
    </source>
</evidence>
<dbReference type="SMART" id="SM00220">
    <property type="entry name" value="S_TKc"/>
    <property type="match status" value="1"/>
</dbReference>
<dbReference type="CDD" id="cd05580">
    <property type="entry name" value="STKc_PKA_like"/>
    <property type="match status" value="1"/>
</dbReference>
<reference evidence="14 15" key="1">
    <citation type="submission" date="2023-08" db="EMBL/GenBank/DDBJ databases">
        <title>Black Yeasts Isolated from many extreme environments.</title>
        <authorList>
            <person name="Coleine C."/>
            <person name="Stajich J.E."/>
            <person name="Selbmann L."/>
        </authorList>
    </citation>
    <scope>NUCLEOTIDE SEQUENCE [LARGE SCALE GENOMIC DNA]</scope>
    <source>
        <strain evidence="14 15">CCFEE 6328</strain>
    </source>
</reference>
<evidence type="ECO:0000256" key="3">
    <source>
        <dbReference type="ARBA" id="ARBA00022679"/>
    </source>
</evidence>
<organism evidence="14 15">
    <name type="scientific">Exophiala sideris</name>
    <dbReference type="NCBI Taxonomy" id="1016849"/>
    <lineage>
        <taxon>Eukaryota</taxon>
        <taxon>Fungi</taxon>
        <taxon>Dikarya</taxon>
        <taxon>Ascomycota</taxon>
        <taxon>Pezizomycotina</taxon>
        <taxon>Eurotiomycetes</taxon>
        <taxon>Chaetothyriomycetidae</taxon>
        <taxon>Chaetothyriales</taxon>
        <taxon>Herpotrichiellaceae</taxon>
        <taxon>Exophiala</taxon>
    </lineage>
</organism>
<evidence type="ECO:0000256" key="7">
    <source>
        <dbReference type="ARBA" id="ARBA00047292"/>
    </source>
</evidence>
<comment type="similarity">
    <text evidence="10">Belongs to the protein kinase superfamily.</text>
</comment>
<protein>
    <recommendedName>
        <fullName evidence="1">cAMP-dependent protein kinase</fullName>
        <ecNumber evidence="1">2.7.11.11</ecNumber>
    </recommendedName>
</protein>
<evidence type="ECO:0000259" key="12">
    <source>
        <dbReference type="PROSITE" id="PS50011"/>
    </source>
</evidence>
<dbReference type="InterPro" id="IPR011009">
    <property type="entry name" value="Kinase-like_dom_sf"/>
</dbReference>
<dbReference type="EC" id="2.7.11.11" evidence="1"/>
<feature type="compositionally biased region" description="Polar residues" evidence="11">
    <location>
        <begin position="62"/>
        <end position="72"/>
    </location>
</feature>
<feature type="domain" description="AGC-kinase C-terminal" evidence="13">
    <location>
        <begin position="428"/>
        <end position="491"/>
    </location>
</feature>
<dbReference type="PROSITE" id="PS50011">
    <property type="entry name" value="PROTEIN_KINASE_DOM"/>
    <property type="match status" value="1"/>
</dbReference>
<evidence type="ECO:0000256" key="10">
    <source>
        <dbReference type="RuleBase" id="RU000304"/>
    </source>
</evidence>
<gene>
    <name evidence="14" type="primary">PKA4</name>
    <name evidence="14" type="ORF">LTR69_002250</name>
</gene>
<dbReference type="Pfam" id="PF00069">
    <property type="entry name" value="Pkinase"/>
    <property type="match status" value="1"/>
</dbReference>
<comment type="catalytic activity">
    <reaction evidence="8">
        <text>L-seryl-[protein] + ATP = O-phospho-L-seryl-[protein] + ADP + H(+)</text>
        <dbReference type="Rhea" id="RHEA:17989"/>
        <dbReference type="Rhea" id="RHEA-COMP:9863"/>
        <dbReference type="Rhea" id="RHEA-COMP:11604"/>
        <dbReference type="ChEBI" id="CHEBI:15378"/>
        <dbReference type="ChEBI" id="CHEBI:29999"/>
        <dbReference type="ChEBI" id="CHEBI:30616"/>
        <dbReference type="ChEBI" id="CHEBI:83421"/>
        <dbReference type="ChEBI" id="CHEBI:456216"/>
        <dbReference type="EC" id="2.7.11.11"/>
    </reaction>
</comment>
<dbReference type="PROSITE" id="PS00108">
    <property type="entry name" value="PROTEIN_KINASE_ST"/>
    <property type="match status" value="1"/>
</dbReference>
<evidence type="ECO:0000313" key="14">
    <source>
        <dbReference type="EMBL" id="KAK5066902.1"/>
    </source>
</evidence>
<dbReference type="InterPro" id="IPR000719">
    <property type="entry name" value="Prot_kinase_dom"/>
</dbReference>
<comment type="caution">
    <text evidence="14">The sequence shown here is derived from an EMBL/GenBank/DDBJ whole genome shotgun (WGS) entry which is preliminary data.</text>
</comment>
<feature type="region of interest" description="Disordered" evidence="11">
    <location>
        <begin position="456"/>
        <end position="478"/>
    </location>
</feature>
<dbReference type="InterPro" id="IPR017441">
    <property type="entry name" value="Protein_kinase_ATP_BS"/>
</dbReference>
<dbReference type="Gene3D" id="1.10.510.10">
    <property type="entry name" value="Transferase(Phosphotransferase) domain 1"/>
    <property type="match status" value="1"/>
</dbReference>
<evidence type="ECO:0000256" key="8">
    <source>
        <dbReference type="ARBA" id="ARBA00047454"/>
    </source>
</evidence>
<keyword evidence="4 9" id="KW-0547">Nucleotide-binding</keyword>
<dbReference type="PROSITE" id="PS51285">
    <property type="entry name" value="AGC_KINASE_CTER"/>
    <property type="match status" value="1"/>
</dbReference>
<comment type="catalytic activity">
    <reaction evidence="7">
        <text>L-threonyl-[protein] + ATP = O-phospho-L-threonyl-[protein] + ADP + H(+)</text>
        <dbReference type="Rhea" id="RHEA:46608"/>
        <dbReference type="Rhea" id="RHEA-COMP:11060"/>
        <dbReference type="Rhea" id="RHEA-COMP:11605"/>
        <dbReference type="ChEBI" id="CHEBI:15378"/>
        <dbReference type="ChEBI" id="CHEBI:30013"/>
        <dbReference type="ChEBI" id="CHEBI:30616"/>
        <dbReference type="ChEBI" id="CHEBI:61977"/>
        <dbReference type="ChEBI" id="CHEBI:456216"/>
        <dbReference type="EC" id="2.7.11.11"/>
    </reaction>
</comment>
<accession>A0ABR0JMJ4</accession>
<keyword evidence="6 9" id="KW-0067">ATP-binding</keyword>
<feature type="region of interest" description="Disordered" evidence="11">
    <location>
        <begin position="1"/>
        <end position="118"/>
    </location>
</feature>
<dbReference type="EMBL" id="JAVRRF010000003">
    <property type="protein sequence ID" value="KAK5066902.1"/>
    <property type="molecule type" value="Genomic_DNA"/>
</dbReference>
<dbReference type="Proteomes" id="UP001345691">
    <property type="component" value="Unassembled WGS sequence"/>
</dbReference>
<dbReference type="PANTHER" id="PTHR24353:SF37">
    <property type="entry name" value="CAMP-DEPENDENT PROTEIN KINASE CATALYTIC SUBUNIT PRKX"/>
    <property type="match status" value="1"/>
</dbReference>
<feature type="domain" description="Protein kinase" evidence="12">
    <location>
        <begin position="125"/>
        <end position="427"/>
    </location>
</feature>
<name>A0ABR0JMJ4_9EURO</name>
<evidence type="ECO:0000256" key="11">
    <source>
        <dbReference type="SAM" id="MobiDB-lite"/>
    </source>
</evidence>
<proteinExistence type="inferred from homology"/>
<evidence type="ECO:0000256" key="9">
    <source>
        <dbReference type="PROSITE-ProRule" id="PRU10141"/>
    </source>
</evidence>
<evidence type="ECO:0000259" key="13">
    <source>
        <dbReference type="PROSITE" id="PS51285"/>
    </source>
</evidence>
<dbReference type="GO" id="GO:0004674">
    <property type="term" value="F:protein serine/threonine kinase activity"/>
    <property type="evidence" value="ECO:0007669"/>
    <property type="project" value="UniProtKB-EC"/>
</dbReference>
<evidence type="ECO:0000256" key="2">
    <source>
        <dbReference type="ARBA" id="ARBA00022527"/>
    </source>
</evidence>
<evidence type="ECO:0000256" key="5">
    <source>
        <dbReference type="ARBA" id="ARBA00022777"/>
    </source>
</evidence>
<keyword evidence="5" id="KW-0418">Kinase</keyword>
<dbReference type="PROSITE" id="PS00107">
    <property type="entry name" value="PROTEIN_KINASE_ATP"/>
    <property type="match status" value="1"/>
</dbReference>
<feature type="binding site" evidence="9">
    <location>
        <position position="159"/>
    </location>
    <ligand>
        <name>ATP</name>
        <dbReference type="ChEBI" id="CHEBI:30616"/>
    </ligand>
</feature>
<feature type="compositionally biased region" description="Acidic residues" evidence="11">
    <location>
        <begin position="459"/>
        <end position="469"/>
    </location>
</feature>
<evidence type="ECO:0000256" key="1">
    <source>
        <dbReference type="ARBA" id="ARBA00012444"/>
    </source>
</evidence>
<feature type="compositionally biased region" description="Low complexity" evidence="11">
    <location>
        <begin position="36"/>
        <end position="55"/>
    </location>
</feature>
<dbReference type="SUPFAM" id="SSF56112">
    <property type="entry name" value="Protein kinase-like (PK-like)"/>
    <property type="match status" value="1"/>
</dbReference>
<dbReference type="PANTHER" id="PTHR24353">
    <property type="entry name" value="CYCLIC NUCLEOTIDE-DEPENDENT PROTEIN KINASE"/>
    <property type="match status" value="1"/>
</dbReference>
<feature type="compositionally biased region" description="Basic and acidic residues" evidence="11">
    <location>
        <begin position="1"/>
        <end position="11"/>
    </location>
</feature>
<dbReference type="InterPro" id="IPR008271">
    <property type="entry name" value="Ser/Thr_kinase_AS"/>
</dbReference>
<sequence length="491" mass="55597">MTGCRHTERYRATPPGSAREATTIEGKCDLAAQMSTATLQPSQQQPLPPRAASAQGHRQDLRPNSPQSTRSASHPHPSRQQEKDQVLKNAAAHSEREVMPPEQVSQEPEKKQLGQSSRHLSVRDFELMRTLGTGTFARVWLCRFANPPPQERDKVFALKVLKKVDVIKLKQVEHVRNERDVLAAVAGHPFITTLVTTFSDDTSLYMLLDYTPGGEIFSYLRRARRFPFATVQFYAAEITLILAYLHEVQFVAYRDLKPENILLDVDGHLKLVDFGFAKYLPPTTDQTSPNIPNQTSRPSTEQPEPQASGSGVTYTLCGTPEYLAPEVIRNTGHGTAVDWWALGILVYEMLIGQPPFWDQNPMRIYEQIVAGHIRFPTAHPSQPGHRHSLHVPRPARDFILALCKTDPTQRLGQIAGGSKRVMEHYFFEGVDWDEIYYRKKRGPIIPRVEWAGDAGNFDEYPDPVDGEESEGGRGRYTDELRDEWEDAFRDF</sequence>
<dbReference type="InterPro" id="IPR000961">
    <property type="entry name" value="AGC-kinase_C"/>
</dbReference>
<keyword evidence="3 14" id="KW-0808">Transferase</keyword>
<evidence type="ECO:0000313" key="15">
    <source>
        <dbReference type="Proteomes" id="UP001345691"/>
    </source>
</evidence>
<keyword evidence="2 10" id="KW-0723">Serine/threonine-protein kinase</keyword>
<feature type="region of interest" description="Disordered" evidence="11">
    <location>
        <begin position="283"/>
        <end position="311"/>
    </location>
</feature>
<evidence type="ECO:0000256" key="6">
    <source>
        <dbReference type="ARBA" id="ARBA00022840"/>
    </source>
</evidence>
<keyword evidence="15" id="KW-1185">Reference proteome</keyword>